<dbReference type="AlphaFoldDB" id="A0A6A6H4C6"/>
<feature type="compositionally biased region" description="Basic residues" evidence="2">
    <location>
        <begin position="167"/>
        <end position="177"/>
    </location>
</feature>
<accession>A0A6A6H4C6</accession>
<feature type="compositionally biased region" description="Polar residues" evidence="2">
    <location>
        <begin position="141"/>
        <end position="153"/>
    </location>
</feature>
<reference evidence="3" key="1">
    <citation type="journal article" date="2020" name="Stud. Mycol.">
        <title>101 Dothideomycetes genomes: a test case for predicting lifestyles and emergence of pathogens.</title>
        <authorList>
            <person name="Haridas S."/>
            <person name="Albert R."/>
            <person name="Binder M."/>
            <person name="Bloem J."/>
            <person name="Labutti K."/>
            <person name="Salamov A."/>
            <person name="Andreopoulos B."/>
            <person name="Baker S."/>
            <person name="Barry K."/>
            <person name="Bills G."/>
            <person name="Bluhm B."/>
            <person name="Cannon C."/>
            <person name="Castanera R."/>
            <person name="Culley D."/>
            <person name="Daum C."/>
            <person name="Ezra D."/>
            <person name="Gonzalez J."/>
            <person name="Henrissat B."/>
            <person name="Kuo A."/>
            <person name="Liang C."/>
            <person name="Lipzen A."/>
            <person name="Lutzoni F."/>
            <person name="Magnuson J."/>
            <person name="Mondo S."/>
            <person name="Nolan M."/>
            <person name="Ohm R."/>
            <person name="Pangilinan J."/>
            <person name="Park H.-J."/>
            <person name="Ramirez L."/>
            <person name="Alfaro M."/>
            <person name="Sun H."/>
            <person name="Tritt A."/>
            <person name="Yoshinaga Y."/>
            <person name="Zwiers L.-H."/>
            <person name="Turgeon B."/>
            <person name="Goodwin S."/>
            <person name="Spatafora J."/>
            <person name="Crous P."/>
            <person name="Grigoriev I."/>
        </authorList>
    </citation>
    <scope>NUCLEOTIDE SEQUENCE</scope>
    <source>
        <strain evidence="3">Tuck. ex Michener</strain>
    </source>
</reference>
<protein>
    <submittedName>
        <fullName evidence="3">Uncharacterized protein</fullName>
    </submittedName>
</protein>
<evidence type="ECO:0000256" key="1">
    <source>
        <dbReference type="SAM" id="Coils"/>
    </source>
</evidence>
<keyword evidence="4" id="KW-1185">Reference proteome</keyword>
<feature type="compositionally biased region" description="Basic and acidic residues" evidence="2">
    <location>
        <begin position="114"/>
        <end position="124"/>
    </location>
</feature>
<feature type="coiled-coil region" evidence="1">
    <location>
        <begin position="1"/>
        <end position="46"/>
    </location>
</feature>
<name>A0A6A6H4C6_VIRVR</name>
<evidence type="ECO:0000256" key="2">
    <source>
        <dbReference type="SAM" id="MobiDB-lite"/>
    </source>
</evidence>
<evidence type="ECO:0000313" key="4">
    <source>
        <dbReference type="Proteomes" id="UP000800092"/>
    </source>
</evidence>
<sequence>MNELKAVYEKARRDMRIATERHEDAVKRFSAAKKALQHELQDFELDTDPIFEFLDIATDDDLIAAQSSVAGGSRGNELNETGLVHQEGQEDEDMSVGSASLNSNSARPQETSDIEARPNSEKSARFVSISPPQPSERAPAQSISRQSEGTKTTPRVDHEHHVGQNRSIKRARGRPRKSTPAVGERIRVEDPPAPNPQDSEKAGKSAPQTGKRRAEATSGSEPKRQRVRVKTYRPKTSNVDSPVHSELVTDEERWASLSVESRPRERLKKNTPGSQG</sequence>
<organism evidence="3 4">
    <name type="scientific">Viridothelium virens</name>
    <name type="common">Speckled blister lichen</name>
    <name type="synonym">Trypethelium virens</name>
    <dbReference type="NCBI Taxonomy" id="1048519"/>
    <lineage>
        <taxon>Eukaryota</taxon>
        <taxon>Fungi</taxon>
        <taxon>Dikarya</taxon>
        <taxon>Ascomycota</taxon>
        <taxon>Pezizomycotina</taxon>
        <taxon>Dothideomycetes</taxon>
        <taxon>Dothideomycetes incertae sedis</taxon>
        <taxon>Trypetheliales</taxon>
        <taxon>Trypetheliaceae</taxon>
        <taxon>Viridothelium</taxon>
    </lineage>
</organism>
<evidence type="ECO:0000313" key="3">
    <source>
        <dbReference type="EMBL" id="KAF2232757.1"/>
    </source>
</evidence>
<keyword evidence="1" id="KW-0175">Coiled coil</keyword>
<feature type="compositionally biased region" description="Polar residues" evidence="2">
    <location>
        <begin position="97"/>
        <end position="111"/>
    </location>
</feature>
<gene>
    <name evidence="3" type="ORF">EV356DRAFT_517106</name>
</gene>
<dbReference type="EMBL" id="ML991812">
    <property type="protein sequence ID" value="KAF2232757.1"/>
    <property type="molecule type" value="Genomic_DNA"/>
</dbReference>
<dbReference type="Proteomes" id="UP000800092">
    <property type="component" value="Unassembled WGS sequence"/>
</dbReference>
<feature type="region of interest" description="Disordered" evidence="2">
    <location>
        <begin position="68"/>
        <end position="276"/>
    </location>
</feature>
<proteinExistence type="predicted"/>